<dbReference type="Proteomes" id="UP000243778">
    <property type="component" value="Unassembled WGS sequence"/>
</dbReference>
<dbReference type="EMBL" id="FNNU01000004">
    <property type="protein sequence ID" value="SDX45884.1"/>
    <property type="molecule type" value="Genomic_DNA"/>
</dbReference>
<dbReference type="OrthoDB" id="7027058at2"/>
<protein>
    <submittedName>
        <fullName evidence="1">Uncharacterized protein</fullName>
    </submittedName>
</protein>
<reference evidence="2" key="1">
    <citation type="submission" date="2016-10" db="EMBL/GenBank/DDBJ databases">
        <authorList>
            <person name="Varghese N."/>
            <person name="Submissions S."/>
        </authorList>
    </citation>
    <scope>NUCLEOTIDE SEQUENCE [LARGE SCALE GENOMIC DNA]</scope>
    <source>
        <strain evidence="2">NRRL B-59562</strain>
    </source>
</reference>
<proteinExistence type="predicted"/>
<dbReference type="RefSeq" id="WP_090229744.1">
    <property type="nucleotide sequence ID" value="NZ_FNNU01000004.1"/>
</dbReference>
<gene>
    <name evidence="1" type="ORF">SAMN05216287_2986</name>
</gene>
<name>A0A1H3BWX9_9PSED</name>
<keyword evidence="2" id="KW-1185">Reference proteome</keyword>
<evidence type="ECO:0000313" key="2">
    <source>
        <dbReference type="Proteomes" id="UP000243778"/>
    </source>
</evidence>
<evidence type="ECO:0000313" key="1">
    <source>
        <dbReference type="EMBL" id="SDX45884.1"/>
    </source>
</evidence>
<dbReference type="STRING" id="1007099.SAMN05216287_2986"/>
<dbReference type="AlphaFoldDB" id="A0A1H3BWX9"/>
<accession>A0A1H3BWX9</accession>
<sequence>MTEKELLAALTRLIATDDLPDFAPSVTGALLFETLLDNWDELSPAVRGQLMLVLGILTRELSAESKAERTTAQILERLTRR</sequence>
<organism evidence="1 2">
    <name type="scientific">Pseudomonas kuykendallii</name>
    <dbReference type="NCBI Taxonomy" id="1007099"/>
    <lineage>
        <taxon>Bacteria</taxon>
        <taxon>Pseudomonadati</taxon>
        <taxon>Pseudomonadota</taxon>
        <taxon>Gammaproteobacteria</taxon>
        <taxon>Pseudomonadales</taxon>
        <taxon>Pseudomonadaceae</taxon>
        <taxon>Pseudomonas</taxon>
    </lineage>
</organism>